<proteinExistence type="inferred from homology"/>
<dbReference type="InterPro" id="IPR028133">
    <property type="entry name" value="Dynamitin"/>
</dbReference>
<dbReference type="EMBL" id="RCHS01003379">
    <property type="protein sequence ID" value="RMX42298.1"/>
    <property type="molecule type" value="Genomic_DNA"/>
</dbReference>
<organism evidence="6 7">
    <name type="scientific">Pocillopora damicornis</name>
    <name type="common">Cauliflower coral</name>
    <name type="synonym">Millepora damicornis</name>
    <dbReference type="NCBI Taxonomy" id="46731"/>
    <lineage>
        <taxon>Eukaryota</taxon>
        <taxon>Metazoa</taxon>
        <taxon>Cnidaria</taxon>
        <taxon>Anthozoa</taxon>
        <taxon>Hexacorallia</taxon>
        <taxon>Scleractinia</taxon>
        <taxon>Astrocoeniina</taxon>
        <taxon>Pocilloporidae</taxon>
        <taxon>Pocillopora</taxon>
    </lineage>
</organism>
<dbReference type="PANTHER" id="PTHR15346">
    <property type="entry name" value="DYNACTIN SUBUNIT"/>
    <property type="match status" value="1"/>
</dbReference>
<comment type="subcellular location">
    <subcellularLocation>
        <location evidence="1">Cytoplasm</location>
    </subcellularLocation>
</comment>
<evidence type="ECO:0000313" key="6">
    <source>
        <dbReference type="EMBL" id="RMX42298.1"/>
    </source>
</evidence>
<evidence type="ECO:0000256" key="1">
    <source>
        <dbReference type="ARBA" id="ARBA00004496"/>
    </source>
</evidence>
<comment type="caution">
    <text evidence="6">The sequence shown here is derived from an EMBL/GenBank/DDBJ whole genome shotgun (WGS) entry which is preliminary data.</text>
</comment>
<sequence>MAARSRYSELPGIDNQPDVYETPDVMEKTNQEGDPSMQNGDESIHLLKIDAKEAFEKFSGKYLDPGNTDFSGRCGPEQMKGYVTKTEYEMLGEGAAKETPQNKFNRLQHEIRELAEELEQIKVSLCLWLRDLFTFGECPWEGGFDCGFNTSSWVVTVYIPLRDAYRLNLKHLKQLRQQVGSKLSYFYCPFILLKRGDTSASCFPPHPGKVQIPPLGMDNSQMPVSCPS</sequence>
<dbReference type="GO" id="GO:0005869">
    <property type="term" value="C:dynactin complex"/>
    <property type="evidence" value="ECO:0007669"/>
    <property type="project" value="InterPro"/>
</dbReference>
<keyword evidence="4" id="KW-0243">Dynein</keyword>
<accession>A0A3M6TLW5</accession>
<comment type="similarity">
    <text evidence="2">Belongs to the dynactin subunit 2 family.</text>
</comment>
<protein>
    <submittedName>
        <fullName evidence="6">Uncharacterized protein</fullName>
    </submittedName>
</protein>
<dbReference type="STRING" id="46731.A0A3M6TLW5"/>
<keyword evidence="7" id="KW-1185">Reference proteome</keyword>
<dbReference type="GO" id="GO:0007017">
    <property type="term" value="P:microtubule-based process"/>
    <property type="evidence" value="ECO:0007669"/>
    <property type="project" value="InterPro"/>
</dbReference>
<evidence type="ECO:0000256" key="2">
    <source>
        <dbReference type="ARBA" id="ARBA00006176"/>
    </source>
</evidence>
<evidence type="ECO:0000313" key="7">
    <source>
        <dbReference type="Proteomes" id="UP000275408"/>
    </source>
</evidence>
<dbReference type="AlphaFoldDB" id="A0A3M6TLW5"/>
<evidence type="ECO:0000256" key="3">
    <source>
        <dbReference type="ARBA" id="ARBA00022490"/>
    </source>
</evidence>
<dbReference type="GO" id="GO:0005737">
    <property type="term" value="C:cytoplasm"/>
    <property type="evidence" value="ECO:0007669"/>
    <property type="project" value="UniProtKB-SubCell"/>
</dbReference>
<reference evidence="6 7" key="1">
    <citation type="journal article" date="2018" name="Sci. Rep.">
        <title>Comparative analysis of the Pocillopora damicornis genome highlights role of immune system in coral evolution.</title>
        <authorList>
            <person name="Cunning R."/>
            <person name="Bay R.A."/>
            <person name="Gillette P."/>
            <person name="Baker A.C."/>
            <person name="Traylor-Knowles N."/>
        </authorList>
    </citation>
    <scope>NUCLEOTIDE SEQUENCE [LARGE SCALE GENOMIC DNA]</scope>
    <source>
        <strain evidence="6">RSMAS</strain>
        <tissue evidence="6">Whole animal</tissue>
    </source>
</reference>
<dbReference type="OrthoDB" id="4977at2759"/>
<gene>
    <name evidence="6" type="ORF">pdam_00009841</name>
</gene>
<evidence type="ECO:0000256" key="5">
    <source>
        <dbReference type="SAM" id="MobiDB-lite"/>
    </source>
</evidence>
<feature type="region of interest" description="Disordered" evidence="5">
    <location>
        <begin position="1"/>
        <end position="40"/>
    </location>
</feature>
<dbReference type="GO" id="GO:0030286">
    <property type="term" value="C:dynein complex"/>
    <property type="evidence" value="ECO:0007669"/>
    <property type="project" value="UniProtKB-KW"/>
</dbReference>
<dbReference type="Pfam" id="PF04912">
    <property type="entry name" value="Dynamitin"/>
    <property type="match status" value="1"/>
</dbReference>
<name>A0A3M6TLW5_POCDA</name>
<dbReference type="Proteomes" id="UP000275408">
    <property type="component" value="Unassembled WGS sequence"/>
</dbReference>
<keyword evidence="3" id="KW-0963">Cytoplasm</keyword>
<evidence type="ECO:0000256" key="4">
    <source>
        <dbReference type="ARBA" id="ARBA00023017"/>
    </source>
</evidence>